<dbReference type="InterPro" id="IPR011055">
    <property type="entry name" value="Dup_hybrid_motif"/>
</dbReference>
<dbReference type="GO" id="GO:0004222">
    <property type="term" value="F:metalloendopeptidase activity"/>
    <property type="evidence" value="ECO:0007669"/>
    <property type="project" value="TreeGrafter"/>
</dbReference>
<evidence type="ECO:0000313" key="5">
    <source>
        <dbReference type="EMBL" id="RIH63728.1"/>
    </source>
</evidence>
<dbReference type="Gene3D" id="6.10.250.3150">
    <property type="match status" value="1"/>
</dbReference>
<dbReference type="RefSeq" id="WP_119351371.1">
    <property type="nucleotide sequence ID" value="NZ_JBFHKJ010000049.1"/>
</dbReference>
<dbReference type="Proteomes" id="UP000266441">
    <property type="component" value="Unassembled WGS sequence"/>
</dbReference>
<accession>A0A399CXP1</accession>
<evidence type="ECO:0000313" key="6">
    <source>
        <dbReference type="Proteomes" id="UP000266441"/>
    </source>
</evidence>
<evidence type="ECO:0000256" key="2">
    <source>
        <dbReference type="SAM" id="Coils"/>
    </source>
</evidence>
<protein>
    <recommendedName>
        <fullName evidence="4">M23ase beta-sheet core domain-containing protein</fullName>
    </recommendedName>
</protein>
<comment type="caution">
    <text evidence="5">The sequence shown here is derived from an EMBL/GenBank/DDBJ whole genome shotgun (WGS) entry which is preliminary data.</text>
</comment>
<proteinExistence type="predicted"/>
<dbReference type="InterPro" id="IPR050570">
    <property type="entry name" value="Cell_wall_metabolism_enzyme"/>
</dbReference>
<dbReference type="PANTHER" id="PTHR21666:SF289">
    <property type="entry name" value="L-ALA--D-GLU ENDOPEPTIDASE"/>
    <property type="match status" value="1"/>
</dbReference>
<dbReference type="SUPFAM" id="SSF51261">
    <property type="entry name" value="Duplicated hybrid motif"/>
    <property type="match status" value="1"/>
</dbReference>
<dbReference type="AlphaFoldDB" id="A0A399CXP1"/>
<keyword evidence="1 3" id="KW-0732">Signal</keyword>
<name>A0A399CXP1_9BACT</name>
<organism evidence="5 6">
    <name type="scientific">Mariniphaga sediminis</name>
    <dbReference type="NCBI Taxonomy" id="1628158"/>
    <lineage>
        <taxon>Bacteria</taxon>
        <taxon>Pseudomonadati</taxon>
        <taxon>Bacteroidota</taxon>
        <taxon>Bacteroidia</taxon>
        <taxon>Marinilabiliales</taxon>
        <taxon>Prolixibacteraceae</taxon>
        <taxon>Mariniphaga</taxon>
    </lineage>
</organism>
<evidence type="ECO:0000259" key="4">
    <source>
        <dbReference type="Pfam" id="PF01551"/>
    </source>
</evidence>
<dbReference type="OrthoDB" id="9815884at2"/>
<reference evidence="5 6" key="1">
    <citation type="journal article" date="2015" name="Int. J. Syst. Evol. Microbiol.">
        <title>Mariniphaga sediminis sp. nov., isolated from coastal sediment.</title>
        <authorList>
            <person name="Wang F.Q."/>
            <person name="Shen Q.Y."/>
            <person name="Chen G.J."/>
            <person name="Du Z.J."/>
        </authorList>
    </citation>
    <scope>NUCLEOTIDE SEQUENCE [LARGE SCALE GENOMIC DNA]</scope>
    <source>
        <strain evidence="5 6">SY21</strain>
    </source>
</reference>
<gene>
    <name evidence="5" type="ORF">D1164_18415</name>
</gene>
<evidence type="ECO:0000256" key="1">
    <source>
        <dbReference type="ARBA" id="ARBA00022729"/>
    </source>
</evidence>
<feature type="coiled-coil region" evidence="2">
    <location>
        <begin position="82"/>
        <end position="112"/>
    </location>
</feature>
<dbReference type="Gene3D" id="2.70.70.10">
    <property type="entry name" value="Glucose Permease (Domain IIA)"/>
    <property type="match status" value="1"/>
</dbReference>
<dbReference type="PANTHER" id="PTHR21666">
    <property type="entry name" value="PEPTIDASE-RELATED"/>
    <property type="match status" value="1"/>
</dbReference>
<evidence type="ECO:0000256" key="3">
    <source>
        <dbReference type="SAM" id="SignalP"/>
    </source>
</evidence>
<sequence>MRTLVLAGIFILVQASTLAQSLSDLQQKRQNTAKEIEYTTRLLSQVQQEEKASIGRLQLINNNINQRNTLISGLNAEMKLYLESIENNNLAVELLSEDLEKLKTEYAQLIRIIYLNRNVGNQVLFLLSADNFNQAYRRFLYMRRYASFRKEQSATIQLLQKLLHEKVGRLEQLRTARRTLLEEARLETKKLAEEKTRQNLEIGELKRKQQDLKQTLEQQRRVEQQLEREINRIIEEEANKNREAGEPAFALTPEQKLAGANFEQNKQRLPWPVERGIIAERFGIHRHPVLEYVQVRNNGVDIATEPGAKVRAVFDGEVSRVFGITGGNTAVIIRHGQYLSVYSNLQEAVVKKGDRVSTKQVIGTVFTDYDDGNKSVLKFQIWRENQKLNPEEWIGR</sequence>
<keyword evidence="2" id="KW-0175">Coiled coil</keyword>
<dbReference type="InterPro" id="IPR016047">
    <property type="entry name" value="M23ase_b-sheet_dom"/>
</dbReference>
<dbReference type="CDD" id="cd12797">
    <property type="entry name" value="M23_peptidase"/>
    <property type="match status" value="1"/>
</dbReference>
<feature type="chain" id="PRO_5017385295" description="M23ase beta-sheet core domain-containing protein" evidence="3">
    <location>
        <begin position="20"/>
        <end position="396"/>
    </location>
</feature>
<feature type="coiled-coil region" evidence="2">
    <location>
        <begin position="170"/>
        <end position="243"/>
    </location>
</feature>
<keyword evidence="6" id="KW-1185">Reference proteome</keyword>
<feature type="domain" description="M23ase beta-sheet core" evidence="4">
    <location>
        <begin position="297"/>
        <end position="390"/>
    </location>
</feature>
<dbReference type="Pfam" id="PF01551">
    <property type="entry name" value="Peptidase_M23"/>
    <property type="match status" value="1"/>
</dbReference>
<dbReference type="EMBL" id="QWET01000017">
    <property type="protein sequence ID" value="RIH63728.1"/>
    <property type="molecule type" value="Genomic_DNA"/>
</dbReference>
<feature type="signal peptide" evidence="3">
    <location>
        <begin position="1"/>
        <end position="19"/>
    </location>
</feature>